<protein>
    <submittedName>
        <fullName evidence="2">Uncharacterized protein</fullName>
    </submittedName>
</protein>
<accession>A0A8J3TIN6</accession>
<feature type="region of interest" description="Disordered" evidence="1">
    <location>
        <begin position="1"/>
        <end position="85"/>
    </location>
</feature>
<dbReference type="EMBL" id="BOON01000060">
    <property type="protein sequence ID" value="GII25872.1"/>
    <property type="molecule type" value="Genomic_DNA"/>
</dbReference>
<dbReference type="Proteomes" id="UP000599074">
    <property type="component" value="Unassembled WGS sequence"/>
</dbReference>
<feature type="compositionally biased region" description="Basic and acidic residues" evidence="1">
    <location>
        <begin position="18"/>
        <end position="40"/>
    </location>
</feature>
<evidence type="ECO:0000256" key="1">
    <source>
        <dbReference type="SAM" id="MobiDB-lite"/>
    </source>
</evidence>
<evidence type="ECO:0000313" key="2">
    <source>
        <dbReference type="EMBL" id="GII25872.1"/>
    </source>
</evidence>
<organism evidence="2 3">
    <name type="scientific">Planosporangium mesophilum</name>
    <dbReference type="NCBI Taxonomy" id="689768"/>
    <lineage>
        <taxon>Bacteria</taxon>
        <taxon>Bacillati</taxon>
        <taxon>Actinomycetota</taxon>
        <taxon>Actinomycetes</taxon>
        <taxon>Micromonosporales</taxon>
        <taxon>Micromonosporaceae</taxon>
        <taxon>Planosporangium</taxon>
    </lineage>
</organism>
<keyword evidence="3" id="KW-1185">Reference proteome</keyword>
<dbReference type="AlphaFoldDB" id="A0A8J3TIN6"/>
<feature type="compositionally biased region" description="Basic and acidic residues" evidence="1">
    <location>
        <begin position="65"/>
        <end position="74"/>
    </location>
</feature>
<proteinExistence type="predicted"/>
<sequence length="85" mass="9009">MTSDHGSVEPVDASEPTAQHDDLEHWLHGIRTDLTDDRPDWVTPVGAGGGAEVPGDAEASPAVDNDARGPEPRGPHTIGRHRAED</sequence>
<name>A0A8J3TIN6_9ACTN</name>
<reference evidence="2" key="1">
    <citation type="submission" date="2021-01" db="EMBL/GenBank/DDBJ databases">
        <title>Whole genome shotgun sequence of Planosporangium mesophilum NBRC 109066.</title>
        <authorList>
            <person name="Komaki H."/>
            <person name="Tamura T."/>
        </authorList>
    </citation>
    <scope>NUCLEOTIDE SEQUENCE</scope>
    <source>
        <strain evidence="2">NBRC 109066</strain>
    </source>
</reference>
<dbReference type="RefSeq" id="WP_205864432.1">
    <property type="nucleotide sequence ID" value="NZ_JAATVX010000030.1"/>
</dbReference>
<comment type="caution">
    <text evidence="2">The sequence shown here is derived from an EMBL/GenBank/DDBJ whole genome shotgun (WGS) entry which is preliminary data.</text>
</comment>
<evidence type="ECO:0000313" key="3">
    <source>
        <dbReference type="Proteomes" id="UP000599074"/>
    </source>
</evidence>
<gene>
    <name evidence="2" type="ORF">Pme01_54690</name>
</gene>